<dbReference type="Pfam" id="PF20582">
    <property type="entry name" value="UPF0758_N"/>
    <property type="match status" value="1"/>
</dbReference>
<evidence type="ECO:0000313" key="10">
    <source>
        <dbReference type="Proteomes" id="UP000190814"/>
    </source>
</evidence>
<dbReference type="PROSITE" id="PS50249">
    <property type="entry name" value="MPN"/>
    <property type="match status" value="1"/>
</dbReference>
<feature type="domain" description="MPN" evidence="8">
    <location>
        <begin position="109"/>
        <end position="231"/>
    </location>
</feature>
<keyword evidence="2" id="KW-0645">Protease</keyword>
<dbReference type="Gene3D" id="3.40.140.10">
    <property type="entry name" value="Cytidine Deaminase, domain 2"/>
    <property type="match status" value="1"/>
</dbReference>
<dbReference type="InterPro" id="IPR037518">
    <property type="entry name" value="MPN"/>
</dbReference>
<dbReference type="Proteomes" id="UP000190814">
    <property type="component" value="Unassembled WGS sequence"/>
</dbReference>
<dbReference type="SUPFAM" id="SSF102712">
    <property type="entry name" value="JAB1/MPN domain"/>
    <property type="match status" value="1"/>
</dbReference>
<dbReference type="PANTHER" id="PTHR30471">
    <property type="entry name" value="DNA REPAIR PROTEIN RADC"/>
    <property type="match status" value="1"/>
</dbReference>
<evidence type="ECO:0000256" key="6">
    <source>
        <dbReference type="ARBA" id="ARBA00023049"/>
    </source>
</evidence>
<sequence length="231" mass="25614">MNDIKFIKELPASDRPYEKCLMYGPQSLSDAELLAVILRSGIKGKNAINLAQTILNVSGSKDGLLSIMNLSYEELLKIDGVGKVKAIQILCVAQLSKRISKTKAKEKLCFSEVETIADYYMEEMRHSNVEIFKAVFLDVKCNLIKDSIISIGTNNHTIAVPKDVFSIALKCNAHFVIIMHNHPTGDPTPSGDDVAITERFAKAGRILGIELLDHIIYGDNVFTSFKKDKLL</sequence>
<keyword evidence="5" id="KW-0862">Zinc</keyword>
<gene>
    <name evidence="9" type="ORF">SAMN02745111_00237</name>
</gene>
<dbReference type="OrthoDB" id="9804482at2"/>
<dbReference type="Pfam" id="PF04002">
    <property type="entry name" value="RadC"/>
    <property type="match status" value="1"/>
</dbReference>
<dbReference type="EMBL" id="FUXZ01000002">
    <property type="protein sequence ID" value="SKA60289.1"/>
    <property type="molecule type" value="Genomic_DNA"/>
</dbReference>
<comment type="similarity">
    <text evidence="1 7">Belongs to the UPF0758 family.</text>
</comment>
<evidence type="ECO:0000256" key="4">
    <source>
        <dbReference type="ARBA" id="ARBA00022801"/>
    </source>
</evidence>
<dbReference type="SUPFAM" id="SSF47781">
    <property type="entry name" value="RuvA domain 2-like"/>
    <property type="match status" value="1"/>
</dbReference>
<dbReference type="GO" id="GO:0046872">
    <property type="term" value="F:metal ion binding"/>
    <property type="evidence" value="ECO:0007669"/>
    <property type="project" value="UniProtKB-KW"/>
</dbReference>
<dbReference type="InterPro" id="IPR046778">
    <property type="entry name" value="UPF0758_N"/>
</dbReference>
<proteinExistence type="inferred from homology"/>
<keyword evidence="6" id="KW-0482">Metalloprotease</keyword>
<dbReference type="GO" id="GO:0006508">
    <property type="term" value="P:proteolysis"/>
    <property type="evidence" value="ECO:0007669"/>
    <property type="project" value="UniProtKB-KW"/>
</dbReference>
<protein>
    <submittedName>
        <fullName evidence="9">DNA replication and repair protein RadC</fullName>
    </submittedName>
</protein>
<evidence type="ECO:0000256" key="2">
    <source>
        <dbReference type="ARBA" id="ARBA00022670"/>
    </source>
</evidence>
<dbReference type="AlphaFoldDB" id="A0A1T4V5Q8"/>
<reference evidence="9 10" key="1">
    <citation type="submission" date="2017-02" db="EMBL/GenBank/DDBJ databases">
        <authorList>
            <person name="Peterson S.W."/>
        </authorList>
    </citation>
    <scope>NUCLEOTIDE SEQUENCE [LARGE SCALE GENOMIC DNA]</scope>
    <source>
        <strain evidence="9 10">ATCC 35992</strain>
    </source>
</reference>
<dbReference type="InterPro" id="IPR025657">
    <property type="entry name" value="RadC_JAB"/>
</dbReference>
<evidence type="ECO:0000313" key="9">
    <source>
        <dbReference type="EMBL" id="SKA60289.1"/>
    </source>
</evidence>
<dbReference type="GO" id="GO:0008237">
    <property type="term" value="F:metallopeptidase activity"/>
    <property type="evidence" value="ECO:0007669"/>
    <property type="project" value="UniProtKB-KW"/>
</dbReference>
<evidence type="ECO:0000256" key="1">
    <source>
        <dbReference type="ARBA" id="ARBA00010243"/>
    </source>
</evidence>
<dbReference type="NCBIfam" id="TIGR00608">
    <property type="entry name" value="radc"/>
    <property type="match status" value="1"/>
</dbReference>
<dbReference type="InterPro" id="IPR001405">
    <property type="entry name" value="UPF0758"/>
</dbReference>
<keyword evidence="4" id="KW-0378">Hydrolase</keyword>
<accession>A0A1T4V5Q8</accession>
<dbReference type="InterPro" id="IPR010994">
    <property type="entry name" value="RuvA_2-like"/>
</dbReference>
<evidence type="ECO:0000256" key="3">
    <source>
        <dbReference type="ARBA" id="ARBA00022723"/>
    </source>
</evidence>
<evidence type="ECO:0000256" key="7">
    <source>
        <dbReference type="RuleBase" id="RU003797"/>
    </source>
</evidence>
<keyword evidence="3" id="KW-0479">Metal-binding</keyword>
<name>A0A1T4V5Q8_9FIRM</name>
<keyword evidence="10" id="KW-1185">Reference proteome</keyword>
<evidence type="ECO:0000259" key="8">
    <source>
        <dbReference type="PROSITE" id="PS50249"/>
    </source>
</evidence>
<dbReference type="CDD" id="cd08071">
    <property type="entry name" value="MPN_DUF2466"/>
    <property type="match status" value="1"/>
</dbReference>
<dbReference type="STRING" id="39495.SAMN02745111_00237"/>
<dbReference type="NCBIfam" id="NF000642">
    <property type="entry name" value="PRK00024.1"/>
    <property type="match status" value="1"/>
</dbReference>
<evidence type="ECO:0000256" key="5">
    <source>
        <dbReference type="ARBA" id="ARBA00022833"/>
    </source>
</evidence>
<organism evidence="9 10">
    <name type="scientific">Eubacterium uniforme</name>
    <dbReference type="NCBI Taxonomy" id="39495"/>
    <lineage>
        <taxon>Bacteria</taxon>
        <taxon>Bacillati</taxon>
        <taxon>Bacillota</taxon>
        <taxon>Clostridia</taxon>
        <taxon>Eubacteriales</taxon>
        <taxon>Eubacteriaceae</taxon>
        <taxon>Eubacterium</taxon>
    </lineage>
</organism>
<dbReference type="PANTHER" id="PTHR30471:SF3">
    <property type="entry name" value="UPF0758 PROTEIN YEES-RELATED"/>
    <property type="match status" value="1"/>
</dbReference>
<dbReference type="RefSeq" id="WP_078765127.1">
    <property type="nucleotide sequence ID" value="NZ_FUXZ01000002.1"/>
</dbReference>